<dbReference type="Pfam" id="PF19843">
    <property type="entry name" value="DUF6318"/>
    <property type="match status" value="1"/>
</dbReference>
<feature type="region of interest" description="Disordered" evidence="1">
    <location>
        <begin position="37"/>
        <end position="123"/>
    </location>
</feature>
<evidence type="ECO:0000256" key="1">
    <source>
        <dbReference type="SAM" id="MobiDB-lite"/>
    </source>
</evidence>
<evidence type="ECO:0000313" key="4">
    <source>
        <dbReference type="Proteomes" id="UP000282386"/>
    </source>
</evidence>
<accession>A0A7Z9A4C9</accession>
<gene>
    <name evidence="3" type="ORF">NCTC10207_01959</name>
</gene>
<feature type="compositionally biased region" description="Low complexity" evidence="1">
    <location>
        <begin position="43"/>
        <end position="86"/>
    </location>
</feature>
<protein>
    <recommendedName>
        <fullName evidence="2">DUF6318 domain-containing protein</fullName>
    </recommendedName>
</protein>
<evidence type="ECO:0000313" key="3">
    <source>
        <dbReference type="EMBL" id="VEI24201.1"/>
    </source>
</evidence>
<sequence>MMVEPNADRIVPRRRALLLAGVGLGSLGLVACGGAGNAEGQPGSSSAVSSDSGVSGSEASAGASGSSSSSSSVSEGSSAAPSSGGETIVKGYSGGSKAPEGEYRAADEHGPAQNVPKPKEPAGMNVETVEGVVKFLNYWVEAHNYSIQTGDAVPWANTTSKADEYEAKAIQWVHDLYFHNEGWIAGGLRNITIHEETFHKSDKEKEYKILTHIETRNTIIYDTYNHKISHKDHSDDNRKMIEISIIFHPQDGWLVAGKKFTDVKIS</sequence>
<name>A0A7Z9A4C9_9MICC</name>
<dbReference type="EMBL" id="LR134479">
    <property type="protein sequence ID" value="VEI24201.1"/>
    <property type="molecule type" value="Genomic_DNA"/>
</dbReference>
<dbReference type="Proteomes" id="UP000282386">
    <property type="component" value="Chromosome"/>
</dbReference>
<organism evidence="3 4">
    <name type="scientific">Rothia aeria</name>
    <dbReference type="NCBI Taxonomy" id="172042"/>
    <lineage>
        <taxon>Bacteria</taxon>
        <taxon>Bacillati</taxon>
        <taxon>Actinomycetota</taxon>
        <taxon>Actinomycetes</taxon>
        <taxon>Micrococcales</taxon>
        <taxon>Micrococcaceae</taxon>
        <taxon>Rothia</taxon>
    </lineage>
</organism>
<dbReference type="AlphaFoldDB" id="A0A7Z9A4C9"/>
<dbReference type="InterPro" id="IPR046281">
    <property type="entry name" value="DUF6318"/>
</dbReference>
<reference evidence="3 4" key="1">
    <citation type="submission" date="2018-12" db="EMBL/GenBank/DDBJ databases">
        <authorList>
            <consortium name="Pathogen Informatics"/>
        </authorList>
    </citation>
    <scope>NUCLEOTIDE SEQUENCE [LARGE SCALE GENOMIC DNA]</scope>
    <source>
        <strain evidence="3 4">NCTC10207</strain>
    </source>
</reference>
<evidence type="ECO:0000259" key="2">
    <source>
        <dbReference type="Pfam" id="PF19843"/>
    </source>
</evidence>
<proteinExistence type="predicted"/>
<feature type="domain" description="DUF6318" evidence="2">
    <location>
        <begin position="101"/>
        <end position="257"/>
    </location>
</feature>
<feature type="compositionally biased region" description="Basic and acidic residues" evidence="1">
    <location>
        <begin position="99"/>
        <end position="110"/>
    </location>
</feature>